<gene>
    <name evidence="1" type="ORF">UFOVP907_63</name>
</gene>
<dbReference type="EMBL" id="LR796857">
    <property type="protein sequence ID" value="CAB4170183.1"/>
    <property type="molecule type" value="Genomic_DNA"/>
</dbReference>
<proteinExistence type="predicted"/>
<evidence type="ECO:0000313" key="1">
    <source>
        <dbReference type="EMBL" id="CAB4170183.1"/>
    </source>
</evidence>
<protein>
    <submittedName>
        <fullName evidence="1">Uncharacterized protein</fullName>
    </submittedName>
</protein>
<sequence>MTQKFFKGDLVQVGDMPRSMRHFTGNCQAIVLYTFTEQHGRSGSDPDKSYALFILKKGDRGEVAWYHENQLTLIEQDRFDLLPANNVHRKVWEAKQNRKETV</sequence>
<reference evidence="1" key="1">
    <citation type="submission" date="2020-05" db="EMBL/GenBank/DDBJ databases">
        <authorList>
            <person name="Chiriac C."/>
            <person name="Salcher M."/>
            <person name="Ghai R."/>
            <person name="Kavagutti S V."/>
        </authorList>
    </citation>
    <scope>NUCLEOTIDE SEQUENCE</scope>
</reference>
<name>A0A6J5PFF0_9CAUD</name>
<organism evidence="1">
    <name type="scientific">uncultured Caudovirales phage</name>
    <dbReference type="NCBI Taxonomy" id="2100421"/>
    <lineage>
        <taxon>Viruses</taxon>
        <taxon>Duplodnaviria</taxon>
        <taxon>Heunggongvirae</taxon>
        <taxon>Uroviricota</taxon>
        <taxon>Caudoviricetes</taxon>
        <taxon>Peduoviridae</taxon>
        <taxon>Maltschvirus</taxon>
        <taxon>Maltschvirus maltsch</taxon>
    </lineage>
</organism>
<accession>A0A6J5PFF0</accession>